<name>A0ABP6ZCT0_9ACTN</name>
<gene>
    <name evidence="1" type="ORF">GCM10022223_20240</name>
</gene>
<dbReference type="Proteomes" id="UP001501074">
    <property type="component" value="Unassembled WGS sequence"/>
</dbReference>
<evidence type="ECO:0000313" key="1">
    <source>
        <dbReference type="EMBL" id="GAA3604537.1"/>
    </source>
</evidence>
<accession>A0ABP6ZCT0</accession>
<dbReference type="EMBL" id="BAAAZO010000003">
    <property type="protein sequence ID" value="GAA3604537.1"/>
    <property type="molecule type" value="Genomic_DNA"/>
</dbReference>
<organism evidence="1 2">
    <name type="scientific">Kineosporia mesophila</name>
    <dbReference type="NCBI Taxonomy" id="566012"/>
    <lineage>
        <taxon>Bacteria</taxon>
        <taxon>Bacillati</taxon>
        <taxon>Actinomycetota</taxon>
        <taxon>Actinomycetes</taxon>
        <taxon>Kineosporiales</taxon>
        <taxon>Kineosporiaceae</taxon>
        <taxon>Kineosporia</taxon>
    </lineage>
</organism>
<evidence type="ECO:0000313" key="2">
    <source>
        <dbReference type="Proteomes" id="UP001501074"/>
    </source>
</evidence>
<keyword evidence="2" id="KW-1185">Reference proteome</keyword>
<reference evidence="2" key="1">
    <citation type="journal article" date="2019" name="Int. J. Syst. Evol. Microbiol.">
        <title>The Global Catalogue of Microorganisms (GCM) 10K type strain sequencing project: providing services to taxonomists for standard genome sequencing and annotation.</title>
        <authorList>
            <consortium name="The Broad Institute Genomics Platform"/>
            <consortium name="The Broad Institute Genome Sequencing Center for Infectious Disease"/>
            <person name="Wu L."/>
            <person name="Ma J."/>
        </authorList>
    </citation>
    <scope>NUCLEOTIDE SEQUENCE [LARGE SCALE GENOMIC DNA]</scope>
    <source>
        <strain evidence="2">JCM 16902</strain>
    </source>
</reference>
<comment type="caution">
    <text evidence="1">The sequence shown here is derived from an EMBL/GenBank/DDBJ whole genome shotgun (WGS) entry which is preliminary data.</text>
</comment>
<proteinExistence type="predicted"/>
<sequence>MTNHARITLGTNAFTVIRTVATAVPALAITYVDGSGQHTTSFESGVGTQLGQSPVEVTAMTIR</sequence>
<protein>
    <submittedName>
        <fullName evidence="1">Uncharacterized protein</fullName>
    </submittedName>
</protein>